<dbReference type="SUPFAM" id="SSF51197">
    <property type="entry name" value="Clavaminate synthase-like"/>
    <property type="match status" value="1"/>
</dbReference>
<evidence type="ECO:0000256" key="1">
    <source>
        <dbReference type="ARBA" id="ARBA00004792"/>
    </source>
</evidence>
<dbReference type="InterPro" id="IPR026992">
    <property type="entry name" value="DIOX_N"/>
</dbReference>
<dbReference type="Pfam" id="PF14226">
    <property type="entry name" value="DIOX_N"/>
    <property type="match status" value="1"/>
</dbReference>
<dbReference type="GO" id="GO:0046872">
    <property type="term" value="F:metal ion binding"/>
    <property type="evidence" value="ECO:0007669"/>
    <property type="project" value="UniProtKB-KW"/>
</dbReference>
<accession>A0A1Z4JFV3</accession>
<protein>
    <submittedName>
        <fullName evidence="4">Oxidoreductase, 2OG-Fe(II) oxygenase family protein</fullName>
    </submittedName>
</protein>
<dbReference type="InterPro" id="IPR027443">
    <property type="entry name" value="IPNS-like_sf"/>
</dbReference>
<dbReference type="Pfam" id="PF03171">
    <property type="entry name" value="2OG-FeII_Oxy"/>
    <property type="match status" value="1"/>
</dbReference>
<comment type="pathway">
    <text evidence="1">Antibiotic biosynthesis.</text>
</comment>
<keyword evidence="2" id="KW-0408">Iron</keyword>
<dbReference type="Gene3D" id="2.60.120.330">
    <property type="entry name" value="B-lactam Antibiotic, Isopenicillin N Synthase, Chain"/>
    <property type="match status" value="1"/>
</dbReference>
<keyword evidence="2" id="KW-0560">Oxidoreductase</keyword>
<dbReference type="EMBL" id="AP018203">
    <property type="protein sequence ID" value="BAY55611.1"/>
    <property type="molecule type" value="Genomic_DNA"/>
</dbReference>
<feature type="domain" description="Fe2OG dioxygenase" evidence="3">
    <location>
        <begin position="161"/>
        <end position="265"/>
    </location>
</feature>
<dbReference type="Proteomes" id="UP000217895">
    <property type="component" value="Chromosome"/>
</dbReference>
<dbReference type="PROSITE" id="PS51471">
    <property type="entry name" value="FE2OG_OXY"/>
    <property type="match status" value="1"/>
</dbReference>
<organism evidence="4 5">
    <name type="scientific">Leptolyngbya boryana NIES-2135</name>
    <dbReference type="NCBI Taxonomy" id="1973484"/>
    <lineage>
        <taxon>Bacteria</taxon>
        <taxon>Bacillati</taxon>
        <taxon>Cyanobacteriota</taxon>
        <taxon>Cyanophyceae</taxon>
        <taxon>Leptolyngbyales</taxon>
        <taxon>Leptolyngbyaceae</taxon>
        <taxon>Leptolyngbya group</taxon>
        <taxon>Leptolyngbya</taxon>
    </lineage>
</organism>
<dbReference type="AlphaFoldDB" id="A0A1Z4JFV3"/>
<dbReference type="GO" id="GO:0016491">
    <property type="term" value="F:oxidoreductase activity"/>
    <property type="evidence" value="ECO:0007669"/>
    <property type="project" value="UniProtKB-KW"/>
</dbReference>
<evidence type="ECO:0000313" key="5">
    <source>
        <dbReference type="Proteomes" id="UP000217895"/>
    </source>
</evidence>
<dbReference type="InterPro" id="IPR050231">
    <property type="entry name" value="Iron_ascorbate_oxido_reductase"/>
</dbReference>
<comment type="similarity">
    <text evidence="2">Belongs to the iron/ascorbate-dependent oxidoreductase family.</text>
</comment>
<gene>
    <name evidence="4" type="ORF">NIES2135_24350</name>
</gene>
<dbReference type="InterPro" id="IPR044861">
    <property type="entry name" value="IPNS-like_FE2OG_OXY"/>
</dbReference>
<dbReference type="InterPro" id="IPR005123">
    <property type="entry name" value="Oxoglu/Fe-dep_dioxygenase_dom"/>
</dbReference>
<proteinExistence type="inferred from homology"/>
<evidence type="ECO:0000259" key="3">
    <source>
        <dbReference type="PROSITE" id="PS51471"/>
    </source>
</evidence>
<sequence length="306" mass="34374">MMQQTIPVVDLQLFLHGDQSQQQTFITTLGQALETLGFFAVVNHGVDRDLIQQAYQQAEAFFQRSDDVKLRYEDAALNGQRGFTRFGKEHAKDHPAPDLKEFWHVGREHHLANLDPIEIPEFCPVMNQLYQQLDQCAVTLLEACALYLGEPRSFLSNMTIAADSILRIIHYPPIPEDADPASLRAAPHEDINLITLLCEATDSGLELLQRDGTWLAIPNIPGQIIVDSGDMLQQLTNGLLKSTTHRVVNHGDRDRRFSMPFFVHPVAQTDLTPLPSCITKTGNEVKFPKITAGEYLQQRLAEIGLK</sequence>
<name>A0A1Z4JFV3_LEPBY</name>
<dbReference type="PANTHER" id="PTHR47990">
    <property type="entry name" value="2-OXOGLUTARATE (2OG) AND FE(II)-DEPENDENT OXYGENASE SUPERFAMILY PROTEIN-RELATED"/>
    <property type="match status" value="1"/>
</dbReference>
<evidence type="ECO:0000313" key="4">
    <source>
        <dbReference type="EMBL" id="BAY55611.1"/>
    </source>
</evidence>
<keyword evidence="5" id="KW-1185">Reference proteome</keyword>
<evidence type="ECO:0000256" key="2">
    <source>
        <dbReference type="RuleBase" id="RU003682"/>
    </source>
</evidence>
<reference evidence="4 5" key="1">
    <citation type="submission" date="2017-06" db="EMBL/GenBank/DDBJ databases">
        <title>Genome sequencing of cyanobaciteial culture collection at National Institute for Environmental Studies (NIES).</title>
        <authorList>
            <person name="Hirose Y."/>
            <person name="Shimura Y."/>
            <person name="Fujisawa T."/>
            <person name="Nakamura Y."/>
            <person name="Kawachi M."/>
        </authorList>
    </citation>
    <scope>NUCLEOTIDE SEQUENCE [LARGE SCALE GENOMIC DNA]</scope>
    <source>
        <strain evidence="4 5">NIES-2135</strain>
    </source>
</reference>
<dbReference type="PRINTS" id="PR00682">
    <property type="entry name" value="IPNSYNTHASE"/>
</dbReference>
<keyword evidence="2" id="KW-0479">Metal-binding</keyword>